<feature type="compositionally biased region" description="Basic and acidic residues" evidence="1">
    <location>
        <begin position="702"/>
        <end position="727"/>
    </location>
</feature>
<gene>
    <name evidence="3" type="ORF">A3K89_24530</name>
</gene>
<proteinExistence type="predicted"/>
<feature type="compositionally biased region" description="Polar residues" evidence="1">
    <location>
        <begin position="659"/>
        <end position="673"/>
    </location>
</feature>
<dbReference type="InterPro" id="IPR003870">
    <property type="entry name" value="DUF222"/>
</dbReference>
<protein>
    <recommendedName>
        <fullName evidence="2">HNH nuclease domain-containing protein</fullName>
    </recommendedName>
</protein>
<reference evidence="3 4" key="1">
    <citation type="submission" date="2016-03" db="EMBL/GenBank/DDBJ databases">
        <title>Genome sequence of Rhodococcus kyotonensis KB10.</title>
        <authorList>
            <person name="Jeong H."/>
            <person name="Hong C.E."/>
            <person name="Jo S.H."/>
            <person name="Park J.M."/>
        </authorList>
    </citation>
    <scope>NUCLEOTIDE SEQUENCE [LARGE SCALE GENOMIC DNA]</scope>
    <source>
        <strain evidence="3 4">KB10</strain>
    </source>
</reference>
<name>A0A177Y9V9_9NOCA</name>
<feature type="region of interest" description="Disordered" evidence="1">
    <location>
        <begin position="329"/>
        <end position="461"/>
    </location>
</feature>
<accession>A0A177Y9V9</accession>
<evidence type="ECO:0000313" key="3">
    <source>
        <dbReference type="EMBL" id="OAK52322.1"/>
    </source>
</evidence>
<sequence>MPFTRRSAFAKYVGPQKKPVIDTAVLGELSQVAVLENQACARKVALAAHIWDSCIHQTIQVGDLITDAGNYAASETAKILGCSKTVADTFAEIGMDLRLRLPAIKTAFDAGELDLARVRAIYRVTSPLSLDAATRIEAEVLHAARRLSPGPLATEIAAIIQRTAPDEVAEVREDLKKLTGVRYRDKDLIATIEATLDAADAAACWQSITEMAATLCPRDPRTRSQRLAAAYTACIRRETHLACTCEADEDHPCTANRVLPDRRVPLTSITIDLATLAALNDLPAYLAGHGLIDAAYARELAANSDWQIVITEARNIADELHITLDNTTTADTTADNDDEVRDASAVSDAGNDSDACEAGDQSQASDETCSGGGGENEADGESTGTETTESENTAAKTAETAQSENTAAETDDRVEENDGDAADDRVEENDGDAADDRVEENDGDAADDQGDQNDCDAAEDTAAASNDGCAASERDAAAATGGSIPVDHLTFHPLGRGRRRRGLNLPKPAAGAARAQTVPNDTGPYRGSYTLIAALEKAIAANPAVAQALYPDGHGGFIEPPAGALQYKPRAQLADLVRHRDRTCRFPGCDVPAASCELDHIIPYLHHDPARGGWTILTNLHCLCRYHHSLKTMGAWHTTTLAGAIEHWTSNSGSTAVTLPGNSVGATDLTGHTLTPHIPRKRRPTCEKTSHEPKSTAPPPVEPDKTSETEKTSQAEKASETTTHDEPTDPWNVDITGKERVDADDPAPF</sequence>
<organism evidence="3 4">
    <name type="scientific">Rhodococcoides kyotonense</name>
    <dbReference type="NCBI Taxonomy" id="398843"/>
    <lineage>
        <taxon>Bacteria</taxon>
        <taxon>Bacillati</taxon>
        <taxon>Actinomycetota</taxon>
        <taxon>Actinomycetes</taxon>
        <taxon>Mycobacteriales</taxon>
        <taxon>Nocardiaceae</taxon>
        <taxon>Rhodococcoides</taxon>
    </lineage>
</organism>
<comment type="caution">
    <text evidence="3">The sequence shown here is derived from an EMBL/GenBank/DDBJ whole genome shotgun (WGS) entry which is preliminary data.</text>
</comment>
<dbReference type="CDD" id="cd00085">
    <property type="entry name" value="HNHc"/>
    <property type="match status" value="1"/>
</dbReference>
<feature type="region of interest" description="Disordered" evidence="1">
    <location>
        <begin position="474"/>
        <end position="521"/>
    </location>
</feature>
<dbReference type="SMART" id="SM00507">
    <property type="entry name" value="HNHc"/>
    <property type="match status" value="1"/>
</dbReference>
<feature type="compositionally biased region" description="Low complexity" evidence="1">
    <location>
        <begin position="381"/>
        <end position="401"/>
    </location>
</feature>
<feature type="domain" description="HNH nuclease" evidence="2">
    <location>
        <begin position="572"/>
        <end position="629"/>
    </location>
</feature>
<dbReference type="Gene3D" id="1.10.30.50">
    <property type="match status" value="1"/>
</dbReference>
<dbReference type="EMBL" id="LVHI01000024">
    <property type="protein sequence ID" value="OAK52322.1"/>
    <property type="molecule type" value="Genomic_DNA"/>
</dbReference>
<feature type="compositionally biased region" description="Basic and acidic residues" evidence="1">
    <location>
        <begin position="684"/>
        <end position="694"/>
    </location>
</feature>
<keyword evidence="4" id="KW-1185">Reference proteome</keyword>
<evidence type="ECO:0000313" key="4">
    <source>
        <dbReference type="Proteomes" id="UP000077519"/>
    </source>
</evidence>
<dbReference type="Proteomes" id="UP000077519">
    <property type="component" value="Unassembled WGS sequence"/>
</dbReference>
<feature type="compositionally biased region" description="Acidic residues" evidence="1">
    <location>
        <begin position="412"/>
        <end position="459"/>
    </location>
</feature>
<feature type="region of interest" description="Disordered" evidence="1">
    <location>
        <begin position="659"/>
        <end position="749"/>
    </location>
</feature>
<dbReference type="InterPro" id="IPR003615">
    <property type="entry name" value="HNH_nuc"/>
</dbReference>
<dbReference type="AlphaFoldDB" id="A0A177Y9V9"/>
<dbReference type="Pfam" id="PF02720">
    <property type="entry name" value="DUF222"/>
    <property type="match status" value="1"/>
</dbReference>
<evidence type="ECO:0000256" key="1">
    <source>
        <dbReference type="SAM" id="MobiDB-lite"/>
    </source>
</evidence>
<evidence type="ECO:0000259" key="2">
    <source>
        <dbReference type="SMART" id="SM00507"/>
    </source>
</evidence>